<feature type="domain" description="Enoyl reductase (ER)" evidence="1">
    <location>
        <begin position="10"/>
        <end position="303"/>
    </location>
</feature>
<evidence type="ECO:0000313" key="2">
    <source>
        <dbReference type="EMBL" id="RAX41336.1"/>
    </source>
</evidence>
<gene>
    <name evidence="2" type="ORF">DQ393_12350</name>
</gene>
<dbReference type="Gene3D" id="3.90.180.10">
    <property type="entry name" value="Medium-chain alcohol dehydrogenases, catalytic domain"/>
    <property type="match status" value="1"/>
</dbReference>
<evidence type="ECO:0000259" key="1">
    <source>
        <dbReference type="SMART" id="SM00829"/>
    </source>
</evidence>
<dbReference type="GO" id="GO:0008270">
    <property type="term" value="F:zinc ion binding"/>
    <property type="evidence" value="ECO:0007669"/>
    <property type="project" value="InterPro"/>
</dbReference>
<dbReference type="Gene3D" id="3.40.50.720">
    <property type="entry name" value="NAD(P)-binding Rossmann-like Domain"/>
    <property type="match status" value="1"/>
</dbReference>
<sequence>MKAFRINSYGADPAFEPVDTPKPKAGEALVKVAAASINPLDNKLQQGYMDAFFPLSFSYTIGTDLAGTVESFGEGNGGFTIGERVVARTAPTAGGAIAEYAIVPVDQLVRIPAGVSFEDAAGVPTAAGTAWQALFEVAKLKSGQTVLIHAGAGGVGSFAIQFARAAGARVITTASGDGVAIAERLGADQVIDYTTEDFTRHVSDVDVVIDTIGGDTQARSFDVLRPGGFLATTVSPPDEALAKAHGVSAAFVFHSSDAGRLATVIDKVAGGVQVLTDRMIDLNDASAGFARQASGRARGKIIVRA</sequence>
<dbReference type="RefSeq" id="WP_112342065.1">
    <property type="nucleotide sequence ID" value="NZ_QMKK01000030.1"/>
</dbReference>
<accession>A0A329YD09</accession>
<comment type="caution">
    <text evidence="2">The sequence shown here is derived from an EMBL/GenBank/DDBJ whole genome shotgun (WGS) entry which is preliminary data.</text>
</comment>
<dbReference type="CDD" id="cd05289">
    <property type="entry name" value="MDR_like_2"/>
    <property type="match status" value="1"/>
</dbReference>
<dbReference type="Pfam" id="PF13602">
    <property type="entry name" value="ADH_zinc_N_2"/>
    <property type="match status" value="1"/>
</dbReference>
<dbReference type="SUPFAM" id="SSF50129">
    <property type="entry name" value="GroES-like"/>
    <property type="match status" value="1"/>
</dbReference>
<dbReference type="InterPro" id="IPR011032">
    <property type="entry name" value="GroES-like_sf"/>
</dbReference>
<dbReference type="PANTHER" id="PTHR44013:SF1">
    <property type="entry name" value="ZINC-TYPE ALCOHOL DEHYDROGENASE-LIKE PROTEIN C16A3.02C"/>
    <property type="match status" value="1"/>
</dbReference>
<proteinExistence type="predicted"/>
<dbReference type="EMBL" id="QMKK01000030">
    <property type="protein sequence ID" value="RAX41336.1"/>
    <property type="molecule type" value="Genomic_DNA"/>
</dbReference>
<organism evidence="2 3">
    <name type="scientific">Rhizobium tropici</name>
    <dbReference type="NCBI Taxonomy" id="398"/>
    <lineage>
        <taxon>Bacteria</taxon>
        <taxon>Pseudomonadati</taxon>
        <taxon>Pseudomonadota</taxon>
        <taxon>Alphaproteobacteria</taxon>
        <taxon>Hyphomicrobiales</taxon>
        <taxon>Rhizobiaceae</taxon>
        <taxon>Rhizobium/Agrobacterium group</taxon>
        <taxon>Rhizobium</taxon>
    </lineage>
</organism>
<dbReference type="InterPro" id="IPR036291">
    <property type="entry name" value="NAD(P)-bd_dom_sf"/>
</dbReference>
<dbReference type="PANTHER" id="PTHR44013">
    <property type="entry name" value="ZINC-TYPE ALCOHOL DEHYDROGENASE-LIKE PROTEIN C16A3.02C"/>
    <property type="match status" value="1"/>
</dbReference>
<dbReference type="InterPro" id="IPR013154">
    <property type="entry name" value="ADH-like_N"/>
</dbReference>
<protein>
    <submittedName>
        <fullName evidence="2">NADP-dependent oxidoreductase</fullName>
    </submittedName>
</protein>
<dbReference type="OrthoDB" id="9792321at2"/>
<name>A0A329YD09_RHITR</name>
<dbReference type="InterPro" id="IPR002364">
    <property type="entry name" value="Quin_OxRdtase/zeta-crystal_CS"/>
</dbReference>
<dbReference type="AlphaFoldDB" id="A0A329YD09"/>
<dbReference type="Pfam" id="PF08240">
    <property type="entry name" value="ADH_N"/>
    <property type="match status" value="1"/>
</dbReference>
<evidence type="ECO:0000313" key="3">
    <source>
        <dbReference type="Proteomes" id="UP000251205"/>
    </source>
</evidence>
<dbReference type="SUPFAM" id="SSF51735">
    <property type="entry name" value="NAD(P)-binding Rossmann-fold domains"/>
    <property type="match status" value="1"/>
</dbReference>
<dbReference type="Proteomes" id="UP000251205">
    <property type="component" value="Unassembled WGS sequence"/>
</dbReference>
<reference evidence="2 3" key="1">
    <citation type="submission" date="2018-06" db="EMBL/GenBank/DDBJ databases">
        <title>Whole Genome Sequence of an efficient microsymbiont, Rhizobium tropici.</title>
        <authorList>
            <person name="Srinivasan R."/>
            <person name="Singh H.V."/>
            <person name="Srivastava R."/>
            <person name="Kumari B."/>
            <person name="Radhakrishna A."/>
        </authorList>
    </citation>
    <scope>NUCLEOTIDE SEQUENCE [LARGE SCALE GENOMIC DNA]</scope>
    <source>
        <strain evidence="2 3">IGFRI Rhizo-19</strain>
    </source>
</reference>
<dbReference type="InterPro" id="IPR052733">
    <property type="entry name" value="Chloroplast_QOR"/>
</dbReference>
<dbReference type="InterPro" id="IPR020843">
    <property type="entry name" value="ER"/>
</dbReference>
<dbReference type="SMART" id="SM00829">
    <property type="entry name" value="PKS_ER"/>
    <property type="match status" value="1"/>
</dbReference>
<dbReference type="GO" id="GO:0016491">
    <property type="term" value="F:oxidoreductase activity"/>
    <property type="evidence" value="ECO:0007669"/>
    <property type="project" value="InterPro"/>
</dbReference>
<dbReference type="PROSITE" id="PS01162">
    <property type="entry name" value="QOR_ZETA_CRYSTAL"/>
    <property type="match status" value="1"/>
</dbReference>